<protein>
    <submittedName>
        <fullName evidence="1">Uncharacterized protein</fullName>
    </submittedName>
</protein>
<dbReference type="PATRIC" id="fig|1379910.4.peg.1026"/>
<accession>A0A0H4VIC2</accession>
<dbReference type="KEGG" id="ruf:TH63_04730"/>
<proteinExistence type="predicted"/>
<sequence length="78" mass="9172">MPKWGFAIPFFCSRFQAEWVPERTKELSIKTAFYLPGLSPDRTEDKPIHLKKILVGLLGDRPRRRSQQHKLLTHFVPL</sequence>
<gene>
    <name evidence="1" type="ORF">TH63_04730</name>
</gene>
<dbReference type="AlphaFoldDB" id="A0A0H4VIC2"/>
<organism evidence="1 2">
    <name type="scientific">Rufibacter radiotolerans</name>
    <dbReference type="NCBI Taxonomy" id="1379910"/>
    <lineage>
        <taxon>Bacteria</taxon>
        <taxon>Pseudomonadati</taxon>
        <taxon>Bacteroidota</taxon>
        <taxon>Cytophagia</taxon>
        <taxon>Cytophagales</taxon>
        <taxon>Hymenobacteraceae</taxon>
        <taxon>Rufibacter</taxon>
    </lineage>
</organism>
<evidence type="ECO:0000313" key="2">
    <source>
        <dbReference type="Proteomes" id="UP000036458"/>
    </source>
</evidence>
<keyword evidence="2" id="KW-1185">Reference proteome</keyword>
<dbReference type="STRING" id="1379910.TH63_04730"/>
<evidence type="ECO:0000313" key="1">
    <source>
        <dbReference type="EMBL" id="AKQ45098.1"/>
    </source>
</evidence>
<reference evidence="1 2" key="1">
    <citation type="submission" date="2015-01" db="EMBL/GenBank/DDBJ databases">
        <title>Rufibacter sp./DG31D/ whole genome sequencing.</title>
        <authorList>
            <person name="Kim M.K."/>
            <person name="Srinivasan S."/>
            <person name="Lee J.-J."/>
        </authorList>
    </citation>
    <scope>NUCLEOTIDE SEQUENCE [LARGE SCALE GENOMIC DNA]</scope>
    <source>
        <strain evidence="1 2">DG31D</strain>
    </source>
</reference>
<dbReference type="EMBL" id="CP010777">
    <property type="protein sequence ID" value="AKQ45098.1"/>
    <property type="molecule type" value="Genomic_DNA"/>
</dbReference>
<name>A0A0H4VIC2_9BACT</name>
<dbReference type="Proteomes" id="UP000036458">
    <property type="component" value="Chromosome"/>
</dbReference>